<accession>H8Z1N6</accession>
<dbReference type="Pfam" id="PF12640">
    <property type="entry name" value="UPF0489"/>
    <property type="match status" value="1"/>
</dbReference>
<keyword evidence="2" id="KW-1185">Reference proteome</keyword>
<evidence type="ECO:0000313" key="1">
    <source>
        <dbReference type="EMBL" id="EIC21481.1"/>
    </source>
</evidence>
<dbReference type="STRING" id="631362.Thi970DRAFT_01692"/>
<dbReference type="EMBL" id="JH603169">
    <property type="protein sequence ID" value="EIC21481.1"/>
    <property type="molecule type" value="Genomic_DNA"/>
</dbReference>
<dbReference type="PANTHER" id="PTHR13225:SF3">
    <property type="entry name" value="UPF0489 PROTEIN C5ORF22"/>
    <property type="match status" value="1"/>
</dbReference>
<proteinExistence type="predicted"/>
<dbReference type="AlphaFoldDB" id="H8Z1N6"/>
<evidence type="ECO:0000313" key="2">
    <source>
        <dbReference type="Proteomes" id="UP000002964"/>
    </source>
</evidence>
<reference evidence="1 2" key="2">
    <citation type="submission" date="2011-11" db="EMBL/GenBank/DDBJ databases">
        <authorList>
            <consortium name="US DOE Joint Genome Institute"/>
            <person name="Lucas S."/>
            <person name="Han J."/>
            <person name="Lapidus A."/>
            <person name="Cheng J.-F."/>
            <person name="Goodwin L."/>
            <person name="Pitluck S."/>
            <person name="Peters L."/>
            <person name="Ovchinnikova G."/>
            <person name="Zhang X."/>
            <person name="Detter J.C."/>
            <person name="Han C."/>
            <person name="Tapia R."/>
            <person name="Land M."/>
            <person name="Hauser L."/>
            <person name="Kyrpides N."/>
            <person name="Ivanova N."/>
            <person name="Pagani I."/>
            <person name="Vogl K."/>
            <person name="Liu Z."/>
            <person name="Overmann J."/>
            <person name="Frigaard N.-U."/>
            <person name="Bryant D."/>
            <person name="Woyke T."/>
        </authorList>
    </citation>
    <scope>NUCLEOTIDE SEQUENCE [LARGE SCALE GENOMIC DNA]</scope>
    <source>
        <strain evidence="1 2">970</strain>
    </source>
</reference>
<sequence>MTRAGFIVIATVVIEEHHEAFLAWLLAAARGWIAPTGNWLLHVDTHADMSLPCLNQSLHSIRLDAVGADRQSLRRFTYEELGIGDFILPALYLGLFERIDWLRPAPSEATHPPPVRAKPLYLASLEGDGRRLRLTANRFQAGLLDPAGWARAHFRSITTQTPADAAVDSRAPSALPWVLDIDLDYFHSDDAAAETMEIQITEAEYRAYRDHPYHRVRLHGGCVRAFCREGQYYYRFARSAPGGSPVFERARVTERIQVFMDWLKRLPHQPSLITVCRSSISGYVPADQVDWLEQQVLDGLAMLYPLRQIAIAELAAEIGS</sequence>
<dbReference type="PANTHER" id="PTHR13225">
    <property type="entry name" value="MISEXPRESSION SUPPRESSOR OF RAS 6"/>
    <property type="match status" value="1"/>
</dbReference>
<protein>
    <submittedName>
        <fullName evidence="1">Uncharacterized protein</fullName>
    </submittedName>
</protein>
<dbReference type="HOGENOM" id="CLU_929578_0_0_6"/>
<gene>
    <name evidence="1" type="ORF">Thi970DRAFT_01692</name>
</gene>
<dbReference type="Proteomes" id="UP000002964">
    <property type="component" value="Unassembled WGS sequence"/>
</dbReference>
<dbReference type="OrthoDB" id="2066753at2"/>
<reference evidence="2" key="1">
    <citation type="submission" date="2011-06" db="EMBL/GenBank/DDBJ databases">
        <authorList>
            <consortium name="US DOE Joint Genome Institute (JGI-PGF)"/>
            <person name="Lucas S."/>
            <person name="Han J."/>
            <person name="Lapidus A."/>
            <person name="Cheng J.-F."/>
            <person name="Goodwin L."/>
            <person name="Pitluck S."/>
            <person name="Peters L."/>
            <person name="Land M.L."/>
            <person name="Hauser L."/>
            <person name="Vogl K."/>
            <person name="Liu Z."/>
            <person name="Overmann J."/>
            <person name="Frigaard N.-U."/>
            <person name="Bryant D.A."/>
            <person name="Woyke T.J."/>
        </authorList>
    </citation>
    <scope>NUCLEOTIDE SEQUENCE [LARGE SCALE GENOMIC DNA]</scope>
    <source>
        <strain evidence="2">970</strain>
    </source>
</reference>
<dbReference type="eggNOG" id="ENOG50323ZW">
    <property type="taxonomic scope" value="Bacteria"/>
</dbReference>
<organism evidence="1 2">
    <name type="scientific">Thiorhodovibrio frisius</name>
    <dbReference type="NCBI Taxonomy" id="631362"/>
    <lineage>
        <taxon>Bacteria</taxon>
        <taxon>Pseudomonadati</taxon>
        <taxon>Pseudomonadota</taxon>
        <taxon>Gammaproteobacteria</taxon>
        <taxon>Chromatiales</taxon>
        <taxon>Chromatiaceae</taxon>
        <taxon>Thiorhodovibrio</taxon>
    </lineage>
</organism>
<name>H8Z1N6_9GAMM</name>
<dbReference type="InterPro" id="IPR024131">
    <property type="entry name" value="UPF0489"/>
</dbReference>